<reference evidence="1 2" key="1">
    <citation type="submission" date="2018-10" db="EMBL/GenBank/DDBJ databases">
        <title>GWAS and RNA-Seq identify cryptic mechanisms of antimicrobial resistance in Acinetobacter baumannii.</title>
        <authorList>
            <person name="Sahl J.W."/>
        </authorList>
    </citation>
    <scope>NUCLEOTIDE SEQUENCE [LARGE SCALE GENOMIC DNA]</scope>
    <source>
        <strain evidence="1 2">TG28175</strain>
    </source>
</reference>
<dbReference type="EMBL" id="RFDI01002245">
    <property type="protein sequence ID" value="RSR24067.1"/>
    <property type="molecule type" value="Genomic_DNA"/>
</dbReference>
<dbReference type="AlphaFoldDB" id="A0A429MI80"/>
<evidence type="ECO:0000313" key="2">
    <source>
        <dbReference type="Proteomes" id="UP000280073"/>
    </source>
</evidence>
<sequence length="71" mass="8047">MSCSAIYLDHFGNLTCKKCFYTVVNRQFIFLDGHLGQFKVNIKETEGFNMSRDTISIHFVNAALTGVKRLG</sequence>
<comment type="caution">
    <text evidence="1">The sequence shown here is derived from an EMBL/GenBank/DDBJ whole genome shotgun (WGS) entry which is preliminary data.</text>
</comment>
<name>A0A429MI80_ACIBA</name>
<accession>A0A429MI80</accession>
<organism evidence="1 2">
    <name type="scientific">Acinetobacter baumannii</name>
    <dbReference type="NCBI Taxonomy" id="470"/>
    <lineage>
        <taxon>Bacteria</taxon>
        <taxon>Pseudomonadati</taxon>
        <taxon>Pseudomonadota</taxon>
        <taxon>Gammaproteobacteria</taxon>
        <taxon>Moraxellales</taxon>
        <taxon>Moraxellaceae</taxon>
        <taxon>Acinetobacter</taxon>
        <taxon>Acinetobacter calcoaceticus/baumannii complex</taxon>
    </lineage>
</organism>
<evidence type="ECO:0000313" key="1">
    <source>
        <dbReference type="EMBL" id="RSR24067.1"/>
    </source>
</evidence>
<protein>
    <submittedName>
        <fullName evidence="1">AraC family transcriptional regulator</fullName>
    </submittedName>
</protein>
<gene>
    <name evidence="1" type="ORF">EA686_26855</name>
</gene>
<feature type="non-terminal residue" evidence="1">
    <location>
        <position position="71"/>
    </location>
</feature>
<dbReference type="Proteomes" id="UP000280073">
    <property type="component" value="Unassembled WGS sequence"/>
</dbReference>
<proteinExistence type="predicted"/>